<protein>
    <recommendedName>
        <fullName evidence="4">DsrE/DsrF-like family protein</fullName>
    </recommendedName>
</protein>
<keyword evidence="3" id="KW-1185">Reference proteome</keyword>
<dbReference type="AlphaFoldDB" id="A0A510XCE1"/>
<evidence type="ECO:0008006" key="4">
    <source>
        <dbReference type="Google" id="ProtNLM"/>
    </source>
</evidence>
<feature type="signal peptide" evidence="1">
    <location>
        <begin position="1"/>
        <end position="24"/>
    </location>
</feature>
<evidence type="ECO:0000313" key="2">
    <source>
        <dbReference type="EMBL" id="GEK49109.1"/>
    </source>
</evidence>
<name>A0A510XCE1_9GAMM</name>
<dbReference type="EMBL" id="BJUK01000070">
    <property type="protein sequence ID" value="GEK49109.1"/>
    <property type="molecule type" value="Genomic_DNA"/>
</dbReference>
<gene>
    <name evidence="2" type="ORF">HPA02_33920</name>
</gene>
<evidence type="ECO:0000313" key="3">
    <source>
        <dbReference type="Proteomes" id="UP000321275"/>
    </source>
</evidence>
<dbReference type="RefSeq" id="WP_244945958.1">
    <property type="nucleotide sequence ID" value="NZ_BJUK01000070.1"/>
</dbReference>
<keyword evidence="1" id="KW-0732">Signal</keyword>
<sequence length="156" mass="15947">MLSRTFLALAAAIPVFGLAGPAMAEGHEHTEADRALMILTSDSLHTQGMAMILSSAMQQQGTDLHILLCDGAGELAVEGYASPEAIATPPANPAGEVVPEALLGRLMGNGAKVDVCAIFLPNTAHDAGDLKAGVGVASPGPIAEMMRDPAIPVYSF</sequence>
<dbReference type="InterPro" id="IPR027396">
    <property type="entry name" value="DsrEFH-like"/>
</dbReference>
<evidence type="ECO:0000256" key="1">
    <source>
        <dbReference type="SAM" id="SignalP"/>
    </source>
</evidence>
<accession>A0A510XCE1</accession>
<dbReference type="Gene3D" id="3.40.1260.10">
    <property type="entry name" value="DsrEFH-like"/>
    <property type="match status" value="1"/>
</dbReference>
<feature type="chain" id="PRO_5021840598" description="DsrE/DsrF-like family protein" evidence="1">
    <location>
        <begin position="25"/>
        <end position="156"/>
    </location>
</feature>
<organism evidence="2 3">
    <name type="scientific">Bisbaumannia pacifica</name>
    <dbReference type="NCBI Taxonomy" id="77098"/>
    <lineage>
        <taxon>Bacteria</taxon>
        <taxon>Pseudomonadati</taxon>
        <taxon>Pseudomonadota</taxon>
        <taxon>Gammaproteobacteria</taxon>
        <taxon>Oceanospirillales</taxon>
        <taxon>Halomonadaceae</taxon>
        <taxon>Bisbaumannia</taxon>
    </lineage>
</organism>
<comment type="caution">
    <text evidence="2">The sequence shown here is derived from an EMBL/GenBank/DDBJ whole genome shotgun (WGS) entry which is preliminary data.</text>
</comment>
<dbReference type="Proteomes" id="UP000321275">
    <property type="component" value="Unassembled WGS sequence"/>
</dbReference>
<reference evidence="2 3" key="1">
    <citation type="submission" date="2019-07" db="EMBL/GenBank/DDBJ databases">
        <title>Whole genome shotgun sequence of Halomonas pacifica NBRC 102220.</title>
        <authorList>
            <person name="Hosoyama A."/>
            <person name="Uohara A."/>
            <person name="Ohji S."/>
            <person name="Ichikawa N."/>
        </authorList>
    </citation>
    <scope>NUCLEOTIDE SEQUENCE [LARGE SCALE GENOMIC DNA]</scope>
    <source>
        <strain evidence="2 3">NBRC 102220</strain>
    </source>
</reference>
<dbReference type="SUPFAM" id="SSF75169">
    <property type="entry name" value="DsrEFH-like"/>
    <property type="match status" value="1"/>
</dbReference>
<proteinExistence type="predicted"/>